<reference evidence="9 10" key="1">
    <citation type="submission" date="2012-05" db="EMBL/GenBank/DDBJ databases">
        <title>Recombination and specialization in a pathogen metapopulation.</title>
        <authorList>
            <person name="Gardiner A."/>
            <person name="Kemen E."/>
            <person name="Schultz-Larsen T."/>
            <person name="MacLean D."/>
            <person name="Van Oosterhout C."/>
            <person name="Jones J.D.G."/>
        </authorList>
    </citation>
    <scope>NUCLEOTIDE SEQUENCE [LARGE SCALE GENOMIC DNA]</scope>
    <source>
        <strain evidence="9 10">Ac Nc2</strain>
    </source>
</reference>
<dbReference type="CDD" id="cd00159">
    <property type="entry name" value="RhoGAP"/>
    <property type="match status" value="1"/>
</dbReference>
<protein>
    <recommendedName>
        <fullName evidence="4">Oxidation resistance protein 1</fullName>
    </recommendedName>
</protein>
<dbReference type="InterPro" id="IPR000198">
    <property type="entry name" value="RhoGAP_dom"/>
</dbReference>
<dbReference type="Gene3D" id="1.10.555.10">
    <property type="entry name" value="Rho GTPase activation protein"/>
    <property type="match status" value="1"/>
</dbReference>
<dbReference type="CDD" id="cd17671">
    <property type="entry name" value="RUN"/>
    <property type="match status" value="1"/>
</dbReference>
<dbReference type="EMBL" id="CAIX01000081">
    <property type="protein sequence ID" value="CCI44889.1"/>
    <property type="molecule type" value="Genomic_DNA"/>
</dbReference>
<dbReference type="AlphaFoldDB" id="A0A024GE06"/>
<feature type="domain" description="RUN" evidence="7">
    <location>
        <begin position="55"/>
        <end position="183"/>
    </location>
</feature>
<feature type="domain" description="TLDc" evidence="8">
    <location>
        <begin position="764"/>
        <end position="925"/>
    </location>
</feature>
<evidence type="ECO:0000256" key="4">
    <source>
        <dbReference type="ARBA" id="ARBA00040604"/>
    </source>
</evidence>
<feature type="region of interest" description="Disordered" evidence="5">
    <location>
        <begin position="435"/>
        <end position="454"/>
    </location>
</feature>
<dbReference type="SUPFAM" id="SSF140741">
    <property type="entry name" value="RUN domain-like"/>
    <property type="match status" value="1"/>
</dbReference>
<keyword evidence="10" id="KW-1185">Reference proteome</keyword>
<evidence type="ECO:0000256" key="2">
    <source>
        <dbReference type="ARBA" id="ARBA00009540"/>
    </source>
</evidence>
<dbReference type="OrthoDB" id="26679at2759"/>
<dbReference type="GO" id="GO:0007165">
    <property type="term" value="P:signal transduction"/>
    <property type="evidence" value="ECO:0007669"/>
    <property type="project" value="InterPro"/>
</dbReference>
<comment type="subcellular location">
    <subcellularLocation>
        <location evidence="1">Mitochondrion</location>
    </subcellularLocation>
</comment>
<dbReference type="SMART" id="SM00324">
    <property type="entry name" value="RhoGAP"/>
    <property type="match status" value="1"/>
</dbReference>
<dbReference type="InterPro" id="IPR006816">
    <property type="entry name" value="ELMO_dom"/>
</dbReference>
<dbReference type="Pfam" id="PF02759">
    <property type="entry name" value="RUN"/>
    <property type="match status" value="1"/>
</dbReference>
<dbReference type="PANTHER" id="PTHR23354:SF62">
    <property type="entry name" value="MUSTARD, ISOFORM V"/>
    <property type="match status" value="1"/>
</dbReference>
<dbReference type="InterPro" id="IPR006571">
    <property type="entry name" value="TLDc_dom"/>
</dbReference>
<comment type="similarity">
    <text evidence="2">Belongs to the OXR1 family.</text>
</comment>
<dbReference type="InParanoid" id="A0A024GE06"/>
<dbReference type="Pfam" id="PF07534">
    <property type="entry name" value="TLD"/>
    <property type="match status" value="1"/>
</dbReference>
<dbReference type="Pfam" id="PF04727">
    <property type="entry name" value="ELMO_CED12"/>
    <property type="match status" value="1"/>
</dbReference>
<feature type="compositionally biased region" description="Polar residues" evidence="5">
    <location>
        <begin position="445"/>
        <end position="454"/>
    </location>
</feature>
<dbReference type="InterPro" id="IPR037213">
    <property type="entry name" value="Run_dom_sf"/>
</dbReference>
<comment type="caution">
    <text evidence="9">The sequence shown here is derived from an EMBL/GenBank/DDBJ whole genome shotgun (WGS) entry which is preliminary data.</text>
</comment>
<accession>A0A024GE06</accession>
<dbReference type="PROSITE" id="PS51886">
    <property type="entry name" value="TLDC"/>
    <property type="match status" value="1"/>
</dbReference>
<name>A0A024GE06_9STRA</name>
<dbReference type="GO" id="GO:0005739">
    <property type="term" value="C:mitochondrion"/>
    <property type="evidence" value="ECO:0007669"/>
    <property type="project" value="UniProtKB-SubCell"/>
</dbReference>
<dbReference type="PANTHER" id="PTHR23354">
    <property type="entry name" value="NUCLEOLAR PROTEIN 7/ESTROGEN RECEPTOR COACTIVATOR-RELATED"/>
    <property type="match status" value="1"/>
</dbReference>
<dbReference type="PROSITE" id="PS50826">
    <property type="entry name" value="RUN"/>
    <property type="match status" value="1"/>
</dbReference>
<gene>
    <name evidence="9" type="ORF">BN9_057130</name>
</gene>
<evidence type="ECO:0000256" key="1">
    <source>
        <dbReference type="ARBA" id="ARBA00004173"/>
    </source>
</evidence>
<evidence type="ECO:0000259" key="7">
    <source>
        <dbReference type="PROSITE" id="PS50826"/>
    </source>
</evidence>
<dbReference type="Proteomes" id="UP000053237">
    <property type="component" value="Unassembled WGS sequence"/>
</dbReference>
<dbReference type="PROSITE" id="PS50238">
    <property type="entry name" value="RHOGAP"/>
    <property type="match status" value="1"/>
</dbReference>
<dbReference type="SMART" id="SM00584">
    <property type="entry name" value="TLDc"/>
    <property type="match status" value="1"/>
</dbReference>
<evidence type="ECO:0000313" key="10">
    <source>
        <dbReference type="Proteomes" id="UP000053237"/>
    </source>
</evidence>
<dbReference type="InterPro" id="IPR004012">
    <property type="entry name" value="Run_dom"/>
</dbReference>
<evidence type="ECO:0000313" key="9">
    <source>
        <dbReference type="EMBL" id="CCI44889.1"/>
    </source>
</evidence>
<keyword evidence="3" id="KW-0496">Mitochondrion</keyword>
<organism evidence="9 10">
    <name type="scientific">Albugo candida</name>
    <dbReference type="NCBI Taxonomy" id="65357"/>
    <lineage>
        <taxon>Eukaryota</taxon>
        <taxon>Sar</taxon>
        <taxon>Stramenopiles</taxon>
        <taxon>Oomycota</taxon>
        <taxon>Peronosporomycetes</taxon>
        <taxon>Albuginales</taxon>
        <taxon>Albuginaceae</taxon>
        <taxon>Albugo</taxon>
    </lineage>
</organism>
<evidence type="ECO:0000259" key="8">
    <source>
        <dbReference type="PROSITE" id="PS51886"/>
    </source>
</evidence>
<evidence type="ECO:0000256" key="3">
    <source>
        <dbReference type="ARBA" id="ARBA00023128"/>
    </source>
</evidence>
<dbReference type="Gene3D" id="1.20.58.900">
    <property type="match status" value="1"/>
</dbReference>
<dbReference type="SUPFAM" id="SSF48350">
    <property type="entry name" value="GTPase activation domain, GAP"/>
    <property type="match status" value="1"/>
</dbReference>
<dbReference type="InterPro" id="IPR008936">
    <property type="entry name" value="Rho_GTPase_activation_prot"/>
</dbReference>
<evidence type="ECO:0000259" key="6">
    <source>
        <dbReference type="PROSITE" id="PS50238"/>
    </source>
</evidence>
<sequence length="940" mass="106828">MFHRFSHWISQKNEVTHSEEKEELQLCCLTSLREAVELLLQTCTDRDFDANAPCTEEDSCVHAFGAAFQDCVHVGLNPNLSWWNLLSSCSLIINEPILTQSVEIADMLCPDTIGKSICWLKIVLNNHSLECTMQYILSSACVQLIHASYEDWAIMRCPQSQEAFLHFLHQASPLRFMIQVSTIPFSHWQRDSSECSYQEQEIDPSVQLESPSQPPECSEKMMLNDEEIVEITAVHYPHRHAGIKPWQYLFGVSLAYICKNPYHSRFALIEPTLSIPNIIQECIDFILHNLDTPRLFRATVVSTRIYELREFVESNSTLPDDLQLHEAAALLLDVFKNSPEPLVTTEKYDAFIAAAHLKEQAASVRNLACLIDTLPLSSKLILEKVTFLLHRLQQHSQCNGLDMETAAEIFAPVIAFRNEPCAVAVMPRASSCGTSPTSGVHIPQPTLTKSNSRRSSMSHDVRFAAIGAQLVERLIQNYETIFHDVRSAISAAENRFNTKCDALNAIHTKFHCKLDHAHAPLCHQISRSIVLHAHRLNKPTEELDQIDAIICENPDSIIEAWKLHGFDRSSVAENFEHGGVLLLECIHYLIEHDEDALLRWYDQAQGSTNVSTYNPGLLVSWACSVLVRLLKLIPSDKSIDVFALAMEPFWHLFDDTFAFEKLFTLCCNVFHMRWIQACGTQQRMCLSFTRVTDSLAEEMKRVLEKEVWSVENLKSEWAQLHARDREWRDATLADAESLFMHQHTQTPLSQSLESYGQKLMDHSGILTLDHVARLDQHLPITTQLCNWYLVYSTDRDGSSLDTLLIMSESKYPTLLVVKDANDNVFGGFASDVWRRSSHYYGNGESFLFSFQAGLSLTVYPWSRRNNYFMFCSEEALMMGGGGNFGLFLDNDLHCGTTGACETFGSLPLAPTQDFYCMQVELWAFTCDERHSVPFRKSVLD</sequence>
<evidence type="ECO:0000256" key="5">
    <source>
        <dbReference type="SAM" id="MobiDB-lite"/>
    </source>
</evidence>
<dbReference type="Pfam" id="PF00620">
    <property type="entry name" value="RhoGAP"/>
    <property type="match status" value="1"/>
</dbReference>
<proteinExistence type="inferred from homology"/>
<feature type="domain" description="Rho-GAP" evidence="6">
    <location>
        <begin position="252"/>
        <end position="482"/>
    </location>
</feature>